<organism evidence="1 2">
    <name type="scientific">Kosakonia sacchari</name>
    <dbReference type="NCBI Taxonomy" id="1158459"/>
    <lineage>
        <taxon>Bacteria</taxon>
        <taxon>Pseudomonadati</taxon>
        <taxon>Pseudomonadota</taxon>
        <taxon>Gammaproteobacteria</taxon>
        <taxon>Enterobacterales</taxon>
        <taxon>Enterobacteriaceae</taxon>
        <taxon>Kosakonia</taxon>
    </lineage>
</organism>
<evidence type="ECO:0000313" key="2">
    <source>
        <dbReference type="Proteomes" id="UP000183569"/>
    </source>
</evidence>
<gene>
    <name evidence="1" type="ORF">SAMN02927897_04301</name>
</gene>
<evidence type="ECO:0000313" key="1">
    <source>
        <dbReference type="EMBL" id="SCX62387.1"/>
    </source>
</evidence>
<sequence length="50" mass="5551">MNAVFCEADLYVSQALGSPLNYRVNEPILLLISTSVIDSNGESYEYIPLQ</sequence>
<dbReference type="AlphaFoldDB" id="A0A1G4Z9P7"/>
<comment type="caution">
    <text evidence="1">The sequence shown here is derived from an EMBL/GenBank/DDBJ whole genome shotgun (WGS) entry which is preliminary data.</text>
</comment>
<reference evidence="1 2" key="1">
    <citation type="submission" date="2016-10" db="EMBL/GenBank/DDBJ databases">
        <authorList>
            <person name="Varghese N."/>
            <person name="Submissions S."/>
        </authorList>
    </citation>
    <scope>NUCLEOTIDE SEQUENCE [LARGE SCALE GENOMIC DNA]</scope>
    <source>
        <strain evidence="1 2">CGMCC 1.12102</strain>
    </source>
</reference>
<protein>
    <submittedName>
        <fullName evidence="1">Uncharacterized protein</fullName>
    </submittedName>
</protein>
<name>A0A1G4Z9P7_9ENTR</name>
<accession>A0A1G4Z9P7</accession>
<proteinExistence type="predicted"/>
<dbReference type="EMBL" id="FMUI01000019">
    <property type="protein sequence ID" value="SCX62387.1"/>
    <property type="molecule type" value="Genomic_DNA"/>
</dbReference>
<dbReference type="Proteomes" id="UP000183569">
    <property type="component" value="Unassembled WGS sequence"/>
</dbReference>